<dbReference type="OrthoDB" id="1257469at2"/>
<keyword evidence="1" id="KW-1133">Transmembrane helix</keyword>
<organism evidence="2 3">
    <name type="scientific">Chryseobacterium scophthalmum</name>
    <dbReference type="NCBI Taxonomy" id="59733"/>
    <lineage>
        <taxon>Bacteria</taxon>
        <taxon>Pseudomonadati</taxon>
        <taxon>Bacteroidota</taxon>
        <taxon>Flavobacteriia</taxon>
        <taxon>Flavobacteriales</taxon>
        <taxon>Weeksellaceae</taxon>
        <taxon>Chryseobacterium group</taxon>
        <taxon>Chryseobacterium</taxon>
    </lineage>
</organism>
<accession>A0A1N6EID6</accession>
<dbReference type="RefSeq" id="WP_074228311.1">
    <property type="nucleotide sequence ID" value="NZ_FSRQ01000001.1"/>
</dbReference>
<keyword evidence="1" id="KW-0812">Transmembrane</keyword>
<evidence type="ECO:0000313" key="2">
    <source>
        <dbReference type="EMBL" id="SIN82778.1"/>
    </source>
</evidence>
<keyword evidence="3" id="KW-1185">Reference proteome</keyword>
<gene>
    <name evidence="2" type="ORF">SAMN05421769_0403</name>
</gene>
<proteinExistence type="predicted"/>
<dbReference type="EMBL" id="FSRQ01000001">
    <property type="protein sequence ID" value="SIN82778.1"/>
    <property type="molecule type" value="Genomic_DNA"/>
</dbReference>
<dbReference type="Proteomes" id="UP000184782">
    <property type="component" value="Unassembled WGS sequence"/>
</dbReference>
<sequence>MKISNAKIAKALAYILLIANIFPILGIILSHQFLLNLIFGGIMALILFFLIRIRSTELENSGGCFIIRQIHPLATKGYVRPKVEFPITLINQFMIKEGLIADHLNLKIHSQNSRKKIHFNLFFFDRKQIRMLQSAVQSQLSY</sequence>
<feature type="transmembrane region" description="Helical" evidence="1">
    <location>
        <begin position="34"/>
        <end position="51"/>
    </location>
</feature>
<evidence type="ECO:0000313" key="3">
    <source>
        <dbReference type="Proteomes" id="UP000184782"/>
    </source>
</evidence>
<feature type="transmembrane region" description="Helical" evidence="1">
    <location>
        <begin position="12"/>
        <end position="28"/>
    </location>
</feature>
<keyword evidence="1" id="KW-0472">Membrane</keyword>
<protein>
    <submittedName>
        <fullName evidence="2">Uncharacterized protein</fullName>
    </submittedName>
</protein>
<dbReference type="AlphaFoldDB" id="A0A1N6EID6"/>
<reference evidence="3" key="1">
    <citation type="submission" date="2016-12" db="EMBL/GenBank/DDBJ databases">
        <authorList>
            <person name="Varghese N."/>
            <person name="Submissions S."/>
        </authorList>
    </citation>
    <scope>NUCLEOTIDE SEQUENCE [LARGE SCALE GENOMIC DNA]</scope>
    <source>
        <strain evidence="3">DSM 16779</strain>
    </source>
</reference>
<name>A0A1N6EID6_9FLAO</name>
<evidence type="ECO:0000256" key="1">
    <source>
        <dbReference type="SAM" id="Phobius"/>
    </source>
</evidence>